<dbReference type="EMBL" id="SJPP01000001">
    <property type="protein sequence ID" value="TWU11245.1"/>
    <property type="molecule type" value="Genomic_DNA"/>
</dbReference>
<dbReference type="SUPFAM" id="SSF52540">
    <property type="entry name" value="P-loop containing nucleoside triphosphate hydrolases"/>
    <property type="match status" value="1"/>
</dbReference>
<dbReference type="Proteomes" id="UP000320735">
    <property type="component" value="Unassembled WGS sequence"/>
</dbReference>
<comment type="caution">
    <text evidence="1">The sequence shown here is derived from an EMBL/GenBank/DDBJ whole genome shotgun (WGS) entry which is preliminary data.</text>
</comment>
<dbReference type="Pfam" id="PF13469">
    <property type="entry name" value="Sulfotransfer_3"/>
    <property type="match status" value="1"/>
</dbReference>
<gene>
    <name evidence="1" type="ORF">CA54_00490</name>
</gene>
<accession>A0A5C6BGE5</accession>
<protein>
    <recommendedName>
        <fullName evidence="3">Sulfotransferase domain protein</fullName>
    </recommendedName>
</protein>
<name>A0A5C6BGE5_9PLAN</name>
<evidence type="ECO:0000313" key="1">
    <source>
        <dbReference type="EMBL" id="TWU11245.1"/>
    </source>
</evidence>
<proteinExistence type="predicted"/>
<evidence type="ECO:0000313" key="2">
    <source>
        <dbReference type="Proteomes" id="UP000320735"/>
    </source>
</evidence>
<dbReference type="OrthoDB" id="8446141at2"/>
<organism evidence="1 2">
    <name type="scientific">Symmachiella macrocystis</name>
    <dbReference type="NCBI Taxonomy" id="2527985"/>
    <lineage>
        <taxon>Bacteria</taxon>
        <taxon>Pseudomonadati</taxon>
        <taxon>Planctomycetota</taxon>
        <taxon>Planctomycetia</taxon>
        <taxon>Planctomycetales</taxon>
        <taxon>Planctomycetaceae</taxon>
        <taxon>Symmachiella</taxon>
    </lineage>
</organism>
<reference evidence="1 2" key="1">
    <citation type="submission" date="2019-02" db="EMBL/GenBank/DDBJ databases">
        <title>Deep-cultivation of Planctomycetes and their phenomic and genomic characterization uncovers novel biology.</title>
        <authorList>
            <person name="Wiegand S."/>
            <person name="Jogler M."/>
            <person name="Boedeker C."/>
            <person name="Pinto D."/>
            <person name="Vollmers J."/>
            <person name="Rivas-Marin E."/>
            <person name="Kohn T."/>
            <person name="Peeters S.H."/>
            <person name="Heuer A."/>
            <person name="Rast P."/>
            <person name="Oberbeckmann S."/>
            <person name="Bunk B."/>
            <person name="Jeske O."/>
            <person name="Meyerdierks A."/>
            <person name="Storesund J.E."/>
            <person name="Kallscheuer N."/>
            <person name="Luecker S."/>
            <person name="Lage O.M."/>
            <person name="Pohl T."/>
            <person name="Merkel B.J."/>
            <person name="Hornburger P."/>
            <person name="Mueller R.-W."/>
            <person name="Bruemmer F."/>
            <person name="Labrenz M."/>
            <person name="Spormann A.M."/>
            <person name="Op Den Camp H."/>
            <person name="Overmann J."/>
            <person name="Amann R."/>
            <person name="Jetten M.S.M."/>
            <person name="Mascher T."/>
            <person name="Medema M.H."/>
            <person name="Devos D.P."/>
            <person name="Kaster A.-K."/>
            <person name="Ovreas L."/>
            <person name="Rohde M."/>
            <person name="Galperin M.Y."/>
            <person name="Jogler C."/>
        </authorList>
    </citation>
    <scope>NUCLEOTIDE SEQUENCE [LARGE SCALE GENOMIC DNA]</scope>
    <source>
        <strain evidence="1 2">CA54</strain>
    </source>
</reference>
<evidence type="ECO:0008006" key="3">
    <source>
        <dbReference type="Google" id="ProtNLM"/>
    </source>
</evidence>
<sequence length="333" mass="38143">MRMVGTVRANHQGTFPMNFAEFHKTLQDKPTYVILGVQGSGTNLTAQILRKVFEISVVRDRSLILGTAASLVGKSSPDNLKRGRDKIYQCLFPSAIRKRLLPRQWFHQAANYQGIQDVLHQTAMTSPAEFADFFYAYHAYVDDCQEKGIKSDDCWQQLDKIDQVIPHRKNILLVRDPRDNANSIMYKDFGPRTVYAASRYVNHQLDLYLRETESHPDTSLTTKYETLLATPHEFVRDFAELSGLAIPANVDERIEQLGIRTKNFDKWKRWSPYDIAVSEAIFGDNLTKLGYDPHSTDSIQLSATAMARLRAIDIAKRIPQRLKSIWEHKVLAK</sequence>
<dbReference type="InterPro" id="IPR027417">
    <property type="entry name" value="P-loop_NTPase"/>
</dbReference>
<dbReference type="AlphaFoldDB" id="A0A5C6BGE5"/>
<keyword evidence="2" id="KW-1185">Reference proteome</keyword>
<dbReference type="Gene3D" id="3.40.50.300">
    <property type="entry name" value="P-loop containing nucleotide triphosphate hydrolases"/>
    <property type="match status" value="1"/>
</dbReference>